<feature type="domain" description="ZF-HD dimerization-type" evidence="6">
    <location>
        <begin position="12"/>
        <end position="58"/>
    </location>
</feature>
<keyword evidence="3" id="KW-0862">Zinc</keyword>
<comment type="caution">
    <text evidence="7">The sequence shown here is derived from an EMBL/GenBank/DDBJ whole genome shotgun (WGS) entry which is preliminary data.</text>
</comment>
<keyword evidence="1" id="KW-0479">Metal-binding</keyword>
<evidence type="ECO:0000313" key="7">
    <source>
        <dbReference type="EMBL" id="KAF5195125.1"/>
    </source>
</evidence>
<name>A0A7J6WFD5_THATH</name>
<evidence type="ECO:0000256" key="4">
    <source>
        <dbReference type="PROSITE-ProRule" id="PRU00267"/>
    </source>
</evidence>
<dbReference type="PANTHER" id="PTHR31948:SF16">
    <property type="entry name" value="ZINC-FINGER HOMEODOMAIN PROTEIN 11"/>
    <property type="match status" value="1"/>
</dbReference>
<feature type="non-terminal residue" evidence="7">
    <location>
        <position position="174"/>
    </location>
</feature>
<dbReference type="Proteomes" id="UP000554482">
    <property type="component" value="Unassembled WGS sequence"/>
</dbReference>
<dbReference type="PROSITE" id="PS50118">
    <property type="entry name" value="HMG_BOX_2"/>
    <property type="match status" value="1"/>
</dbReference>
<dbReference type="PROSITE" id="PS51523">
    <property type="entry name" value="ZF_HD_DIMER"/>
    <property type="match status" value="1"/>
</dbReference>
<dbReference type="GO" id="GO:0003700">
    <property type="term" value="F:DNA-binding transcription factor activity"/>
    <property type="evidence" value="ECO:0007669"/>
    <property type="project" value="TreeGrafter"/>
</dbReference>
<dbReference type="InterPro" id="IPR036910">
    <property type="entry name" value="HMG_box_dom_sf"/>
</dbReference>
<dbReference type="SUPFAM" id="SSF47095">
    <property type="entry name" value="HMG-box"/>
    <property type="match status" value="1"/>
</dbReference>
<evidence type="ECO:0000256" key="3">
    <source>
        <dbReference type="ARBA" id="ARBA00022833"/>
    </source>
</evidence>
<feature type="domain" description="HMG box" evidence="5">
    <location>
        <begin position="113"/>
        <end position="174"/>
    </location>
</feature>
<sequence>MEGRESSFTELYKECQRNHAAALGWHATDGCNEYIHNTSYPGMYCEACGCHRNFHKKVLVPVKKIECCQATNVKQCVNGVKDSDRMTKEEALVQKGFEGNQTNQIQGDSLFTPELAYSPFMIFMNEFREKHTFENNFWGVALACGQKWKSMTFAERAPYVAMAEKRMAENNKIN</sequence>
<reference evidence="7 8" key="1">
    <citation type="submission" date="2020-06" db="EMBL/GenBank/DDBJ databases">
        <title>Transcriptomic and genomic resources for Thalictrum thalictroides and T. hernandezii: Facilitating candidate gene discovery in an emerging model plant lineage.</title>
        <authorList>
            <person name="Arias T."/>
            <person name="Riano-Pachon D.M."/>
            <person name="Di Stilio V.S."/>
        </authorList>
    </citation>
    <scope>NUCLEOTIDE SEQUENCE [LARGE SCALE GENOMIC DNA]</scope>
    <source>
        <strain evidence="8">cv. WT478/WT964</strain>
        <tissue evidence="7">Leaves</tissue>
    </source>
</reference>
<dbReference type="Pfam" id="PF04770">
    <property type="entry name" value="ZF-HD_dimer"/>
    <property type="match status" value="1"/>
</dbReference>
<dbReference type="GO" id="GO:0050793">
    <property type="term" value="P:regulation of developmental process"/>
    <property type="evidence" value="ECO:0007669"/>
    <property type="project" value="TreeGrafter"/>
</dbReference>
<dbReference type="NCBIfam" id="TIGR01566">
    <property type="entry name" value="ZF_HD_prot_N"/>
    <property type="match status" value="1"/>
</dbReference>
<evidence type="ECO:0000313" key="8">
    <source>
        <dbReference type="Proteomes" id="UP000554482"/>
    </source>
</evidence>
<evidence type="ECO:0000256" key="1">
    <source>
        <dbReference type="ARBA" id="ARBA00022723"/>
    </source>
</evidence>
<dbReference type="InterPro" id="IPR006456">
    <property type="entry name" value="ZF_HD_homeobox_Cys/His_dimer"/>
</dbReference>
<dbReference type="GO" id="GO:0008270">
    <property type="term" value="F:zinc ion binding"/>
    <property type="evidence" value="ECO:0007669"/>
    <property type="project" value="UniProtKB-KW"/>
</dbReference>
<keyword evidence="8" id="KW-1185">Reference proteome</keyword>
<dbReference type="Gene3D" id="1.10.30.10">
    <property type="entry name" value="High mobility group box domain"/>
    <property type="match status" value="1"/>
</dbReference>
<keyword evidence="4" id="KW-0238">DNA-binding</keyword>
<dbReference type="Pfam" id="PF00505">
    <property type="entry name" value="HMG_box"/>
    <property type="match status" value="1"/>
</dbReference>
<evidence type="ECO:0000259" key="5">
    <source>
        <dbReference type="PROSITE" id="PS50118"/>
    </source>
</evidence>
<evidence type="ECO:0000259" key="6">
    <source>
        <dbReference type="PROSITE" id="PS51523"/>
    </source>
</evidence>
<organism evidence="7 8">
    <name type="scientific">Thalictrum thalictroides</name>
    <name type="common">Rue-anemone</name>
    <name type="synonym">Anemone thalictroides</name>
    <dbReference type="NCBI Taxonomy" id="46969"/>
    <lineage>
        <taxon>Eukaryota</taxon>
        <taxon>Viridiplantae</taxon>
        <taxon>Streptophyta</taxon>
        <taxon>Embryophyta</taxon>
        <taxon>Tracheophyta</taxon>
        <taxon>Spermatophyta</taxon>
        <taxon>Magnoliopsida</taxon>
        <taxon>Ranunculales</taxon>
        <taxon>Ranunculaceae</taxon>
        <taxon>Thalictroideae</taxon>
        <taxon>Thalictrum</taxon>
    </lineage>
</organism>
<dbReference type="OrthoDB" id="682018at2759"/>
<dbReference type="SMART" id="SM00398">
    <property type="entry name" value="HMG"/>
    <property type="match status" value="1"/>
</dbReference>
<dbReference type="CDD" id="cd22005">
    <property type="entry name" value="HMG-box_AtHMGB1-like"/>
    <property type="match status" value="1"/>
</dbReference>
<keyword evidence="2" id="KW-0863">Zinc-finger</keyword>
<keyword evidence="4" id="KW-0539">Nucleus</keyword>
<dbReference type="EMBL" id="JABWDY010017799">
    <property type="protein sequence ID" value="KAF5195125.1"/>
    <property type="molecule type" value="Genomic_DNA"/>
</dbReference>
<dbReference type="InterPro" id="IPR009071">
    <property type="entry name" value="HMG_box_dom"/>
</dbReference>
<dbReference type="GO" id="GO:0000976">
    <property type="term" value="F:transcription cis-regulatory region binding"/>
    <property type="evidence" value="ECO:0007669"/>
    <property type="project" value="TreeGrafter"/>
</dbReference>
<evidence type="ECO:0000256" key="2">
    <source>
        <dbReference type="ARBA" id="ARBA00022771"/>
    </source>
</evidence>
<feature type="DNA-binding region" description="HMG box" evidence="4">
    <location>
        <begin position="113"/>
        <end position="174"/>
    </location>
</feature>
<dbReference type="AlphaFoldDB" id="A0A7J6WFD5"/>
<protein>
    <submittedName>
        <fullName evidence="7">Uncharacterized protein</fullName>
    </submittedName>
</protein>
<dbReference type="GO" id="GO:0005634">
    <property type="term" value="C:nucleus"/>
    <property type="evidence" value="ECO:0007669"/>
    <property type="project" value="UniProtKB-UniRule"/>
</dbReference>
<gene>
    <name evidence="7" type="ORF">FRX31_015288</name>
</gene>
<proteinExistence type="predicted"/>
<accession>A0A7J6WFD5</accession>
<dbReference type="PANTHER" id="PTHR31948">
    <property type="entry name" value="ZINC-FINGER HOMEODOMAIN PROTEIN 2"/>
    <property type="match status" value="1"/>
</dbReference>